<dbReference type="OrthoDB" id="9814359at2"/>
<dbReference type="STRING" id="797277.SAMN05216198_1134"/>
<evidence type="ECO:0000259" key="2">
    <source>
        <dbReference type="PROSITE" id="PS50846"/>
    </source>
</evidence>
<dbReference type="CDD" id="cd00371">
    <property type="entry name" value="HMA"/>
    <property type="match status" value="1"/>
</dbReference>
<protein>
    <submittedName>
        <fullName evidence="3">Copper chaperone CopZ</fullName>
    </submittedName>
</protein>
<dbReference type="InterPro" id="IPR036163">
    <property type="entry name" value="HMA_dom_sf"/>
</dbReference>
<dbReference type="EMBL" id="LT629748">
    <property type="protein sequence ID" value="SDS08196.1"/>
    <property type="molecule type" value="Genomic_DNA"/>
</dbReference>
<dbReference type="Gene3D" id="3.30.70.100">
    <property type="match status" value="1"/>
</dbReference>
<gene>
    <name evidence="3" type="ORF">SAMN05216198_1134</name>
</gene>
<evidence type="ECO:0000313" key="3">
    <source>
        <dbReference type="EMBL" id="SDS08196.1"/>
    </source>
</evidence>
<dbReference type="AlphaFoldDB" id="A0A1H1PA81"/>
<keyword evidence="4" id="KW-1185">Reference proteome</keyword>
<accession>A0A1H1PA81</accession>
<keyword evidence="1" id="KW-0479">Metal-binding</keyword>
<evidence type="ECO:0000313" key="4">
    <source>
        <dbReference type="Proteomes" id="UP000243426"/>
    </source>
</evidence>
<evidence type="ECO:0000256" key="1">
    <source>
        <dbReference type="ARBA" id="ARBA00022723"/>
    </source>
</evidence>
<proteinExistence type="predicted"/>
<reference evidence="4" key="1">
    <citation type="submission" date="2016-10" db="EMBL/GenBank/DDBJ databases">
        <authorList>
            <person name="Varghese N."/>
            <person name="Submissions S."/>
        </authorList>
    </citation>
    <scope>NUCLEOTIDE SEQUENCE [LARGE SCALE GENOMIC DNA]</scope>
    <source>
        <strain evidence="4">2SM5</strain>
    </source>
</reference>
<dbReference type="InterPro" id="IPR017969">
    <property type="entry name" value="Heavy-metal-associated_CS"/>
</dbReference>
<sequence length="85" mass="8751">MSFIELNVEKMTCSSCVKHVTEALNAVAGVNNVEVNLDKASVKVSGQADSQALINALDEAGYPATEASAAKPVHDGHTTCCGGCQ</sequence>
<dbReference type="Proteomes" id="UP000243426">
    <property type="component" value="Chromosome I"/>
</dbReference>
<feature type="domain" description="HMA" evidence="2">
    <location>
        <begin position="2"/>
        <end position="65"/>
    </location>
</feature>
<dbReference type="GO" id="GO:0046872">
    <property type="term" value="F:metal ion binding"/>
    <property type="evidence" value="ECO:0007669"/>
    <property type="project" value="UniProtKB-KW"/>
</dbReference>
<dbReference type="InterPro" id="IPR006121">
    <property type="entry name" value="HMA_dom"/>
</dbReference>
<dbReference type="PROSITE" id="PS50846">
    <property type="entry name" value="HMA_2"/>
    <property type="match status" value="1"/>
</dbReference>
<organism evidence="3 4">
    <name type="scientific">Halopseudomonas litoralis</name>
    <dbReference type="NCBI Taxonomy" id="797277"/>
    <lineage>
        <taxon>Bacteria</taxon>
        <taxon>Pseudomonadati</taxon>
        <taxon>Pseudomonadota</taxon>
        <taxon>Gammaproteobacteria</taxon>
        <taxon>Pseudomonadales</taxon>
        <taxon>Pseudomonadaceae</taxon>
        <taxon>Halopseudomonas</taxon>
    </lineage>
</organism>
<dbReference type="SUPFAM" id="SSF55008">
    <property type="entry name" value="HMA, heavy metal-associated domain"/>
    <property type="match status" value="1"/>
</dbReference>
<dbReference type="RefSeq" id="WP_090272434.1">
    <property type="nucleotide sequence ID" value="NZ_LT629748.1"/>
</dbReference>
<dbReference type="PROSITE" id="PS01047">
    <property type="entry name" value="HMA_1"/>
    <property type="match status" value="1"/>
</dbReference>
<name>A0A1H1PA81_9GAMM</name>
<dbReference type="Pfam" id="PF00403">
    <property type="entry name" value="HMA"/>
    <property type="match status" value="1"/>
</dbReference>